<dbReference type="OrthoDB" id="5362512at2759"/>
<evidence type="ECO:0000259" key="3">
    <source>
        <dbReference type="Pfam" id="PF06985"/>
    </source>
</evidence>
<evidence type="ECO:0000313" key="4">
    <source>
        <dbReference type="EMBL" id="KAF5562474.1"/>
    </source>
</evidence>
<protein>
    <recommendedName>
        <fullName evidence="3">Heterokaryon incompatibility domain-containing protein</fullName>
    </recommendedName>
</protein>
<feature type="transmembrane region" description="Helical" evidence="2">
    <location>
        <begin position="176"/>
        <end position="197"/>
    </location>
</feature>
<reference evidence="4 5" key="1">
    <citation type="submission" date="2020-05" db="EMBL/GenBank/DDBJ databases">
        <title>Identification and distribution of gene clusters putatively required for synthesis of sphingolipid metabolism inhibitors in phylogenetically diverse species of the filamentous fungus Fusarium.</title>
        <authorList>
            <person name="Kim H.-S."/>
            <person name="Busman M."/>
            <person name="Brown D.W."/>
            <person name="Divon H."/>
            <person name="Uhlig S."/>
            <person name="Proctor R.H."/>
        </authorList>
    </citation>
    <scope>NUCLEOTIDE SEQUENCE [LARGE SCALE GENOMIC DNA]</scope>
    <source>
        <strain evidence="4 5">NRRL 13617</strain>
    </source>
</reference>
<keyword evidence="5" id="KW-1185">Reference proteome</keyword>
<feature type="compositionally biased region" description="Basic and acidic residues" evidence="1">
    <location>
        <begin position="290"/>
        <end position="308"/>
    </location>
</feature>
<keyword evidence="2" id="KW-0472">Membrane</keyword>
<feature type="compositionally biased region" description="Polar residues" evidence="1">
    <location>
        <begin position="158"/>
        <end position="167"/>
    </location>
</feature>
<organism evidence="4 5">
    <name type="scientific">Fusarium phyllophilum</name>
    <dbReference type="NCBI Taxonomy" id="47803"/>
    <lineage>
        <taxon>Eukaryota</taxon>
        <taxon>Fungi</taxon>
        <taxon>Dikarya</taxon>
        <taxon>Ascomycota</taxon>
        <taxon>Pezizomycotina</taxon>
        <taxon>Sordariomycetes</taxon>
        <taxon>Hypocreomycetidae</taxon>
        <taxon>Hypocreales</taxon>
        <taxon>Nectriaceae</taxon>
        <taxon>Fusarium</taxon>
        <taxon>Fusarium fujikuroi species complex</taxon>
    </lineage>
</organism>
<name>A0A8H5JWI9_9HYPO</name>
<dbReference type="AlphaFoldDB" id="A0A8H5JWI9"/>
<dbReference type="Proteomes" id="UP000582016">
    <property type="component" value="Unassembled WGS sequence"/>
</dbReference>
<dbReference type="EMBL" id="JAAOAQ010000187">
    <property type="protein sequence ID" value="KAF5562474.1"/>
    <property type="molecule type" value="Genomic_DNA"/>
</dbReference>
<sequence>MPFSNALRRRDDDDETEDGWCEVATIEDQFLWPREGKTWVRGQTQMLGWGAGRDVNGTWGEGSTKVKLELRWWTGTYGPGPDDLKPIVIFDNKTFDYPSSDWKLWNPNCTDTYMNYTWTIPMDLDVGDSKFTMTSNLFFINADNGTSTADSNASTSTPESSQQTATSTGLATGAKAGIGAGIGVIALVLLLAGFFLYRRKKRQTPSIPPTDPDGFEKPEFDAKSTGISEIDGSGISSHQAPDNAIYEAPGVLVHEAPTGKEQTVVENMKGARQINKEPIEMPADTPIVSHQDDKTSHPRAISHRDKYNASKPPRLPRRAMSSKLCTPCRDAFLSEPKPLHRDSTIACTPFHETPWKAFLKDADSSLDITESVKDCDFCSFIVAFAAADQALGKHGNGSFVDSASKTSWRTQGDPLLALWQYNEYTYEGHLSADLGLSRSNLRHMDRLDIRLFGAEDPRVKCQRAIEKTSTSTSSDRSFECLSKWVKNCSENHKSCNKLHDRTGENKDWLPARLVKIILDTDGVPRIIKVVETDKSDDLTPNIEYATLSYCWGRESFTKLLRSNIESMTTTGMPIKDLPATFRDAITVTNRLGMEYIWIDALCIIQLDAEDWGLHSVTMAKVYSYSAITLAAAASSDAHRGLFRERNPAGINGVKLDLKWPSHELEGEFHLVPIDPWDKAVGNSPLLKRAWVFQERLLSRGTVYFSHDMLYWECGELYASELYPEGGPWDLKYRYKRFDISDRLPSGVQSVEDCRFKHVYTELLTRELNAEKTVRDEEMFLYVWASVVAQYSVGKLTKETDKLIAIDGVAEQLTSIVPRDQYLNGLWRQESLPLSLLWSTIEEEEPPSTRVAPSWSWASVYTPVNFNFLFRAQTEPKVVTKVIDIITPDDEPETVEMSRPTALVLQGPLTEVRFRSASRSGLGPLHSNWWMSHKTMRDRINFLNPIDLSPRLVFIGKGLKADYPCDISLDREVPKGARIFALKIAEADIRHPWQERLPSECGLLLIADGERGTFRRIGMFEIAVERMKRDWADQKTPFTSISQLRDEIWSDSGIEKRFYLKKDDKDGYTIKIV</sequence>
<feature type="region of interest" description="Disordered" evidence="1">
    <location>
        <begin position="284"/>
        <end position="320"/>
    </location>
</feature>
<evidence type="ECO:0000313" key="5">
    <source>
        <dbReference type="Proteomes" id="UP000582016"/>
    </source>
</evidence>
<dbReference type="InterPro" id="IPR010730">
    <property type="entry name" value="HET"/>
</dbReference>
<feature type="compositionally biased region" description="Low complexity" evidence="1">
    <location>
        <begin position="224"/>
        <end position="237"/>
    </location>
</feature>
<accession>A0A8H5JWI9</accession>
<evidence type="ECO:0000256" key="2">
    <source>
        <dbReference type="SAM" id="Phobius"/>
    </source>
</evidence>
<evidence type="ECO:0000256" key="1">
    <source>
        <dbReference type="SAM" id="MobiDB-lite"/>
    </source>
</evidence>
<keyword evidence="2" id="KW-0812">Transmembrane</keyword>
<gene>
    <name evidence="4" type="ORF">FPHYL_5668</name>
</gene>
<feature type="compositionally biased region" description="Low complexity" evidence="1">
    <location>
        <begin position="148"/>
        <end position="157"/>
    </location>
</feature>
<dbReference type="PANTHER" id="PTHR33112:SF10">
    <property type="entry name" value="TOL"/>
    <property type="match status" value="1"/>
</dbReference>
<comment type="caution">
    <text evidence="4">The sequence shown here is derived from an EMBL/GenBank/DDBJ whole genome shotgun (WGS) entry which is preliminary data.</text>
</comment>
<feature type="region of interest" description="Disordered" evidence="1">
    <location>
        <begin position="203"/>
        <end position="241"/>
    </location>
</feature>
<feature type="domain" description="Heterokaryon incompatibility" evidence="3">
    <location>
        <begin position="544"/>
        <end position="694"/>
    </location>
</feature>
<proteinExistence type="predicted"/>
<feature type="region of interest" description="Disordered" evidence="1">
    <location>
        <begin position="148"/>
        <end position="168"/>
    </location>
</feature>
<dbReference type="PANTHER" id="PTHR33112">
    <property type="entry name" value="DOMAIN PROTEIN, PUTATIVE-RELATED"/>
    <property type="match status" value="1"/>
</dbReference>
<keyword evidence="2" id="KW-1133">Transmembrane helix</keyword>
<dbReference type="Pfam" id="PF06985">
    <property type="entry name" value="HET"/>
    <property type="match status" value="1"/>
</dbReference>